<evidence type="ECO:0000313" key="8">
    <source>
        <dbReference type="Proteomes" id="UP000054099"/>
    </source>
</evidence>
<dbReference type="EMBL" id="LNQN01000005">
    <property type="protein sequence ID" value="KSU82026.1"/>
    <property type="molecule type" value="Genomic_DNA"/>
</dbReference>
<dbReference type="PANTHER" id="PTHR43280">
    <property type="entry name" value="ARAC-FAMILY TRANSCRIPTIONAL REGULATOR"/>
    <property type="match status" value="1"/>
</dbReference>
<sequence>MSELLIVDNDKQCRREVCAIIQESKYSFLSIYESSTAHRGMLLLKQSKPSALMIDISLPDTDGIAFGKIALQLYPDLPIIVMTQLKMFELVQSSINAGFLGYLLKPLSKNELIETLDRVLIPVLSKSINQVMKSNEEPFTADLKNPIGSAIQYMQIYYSEPLTLKGVADKVYLSPSYFSKLFKEETGMTFVEYLSFVRVQKAKSLLRMSTLPIEVIANNAGFANSGYFATTFKKLTGITPSDYREQFHLEAEQGLTISAGGV</sequence>
<comment type="caution">
    <text evidence="7">The sequence shown here is derived from an EMBL/GenBank/DDBJ whole genome shotgun (WGS) entry which is preliminary data.</text>
</comment>
<dbReference type="PRINTS" id="PR00032">
    <property type="entry name" value="HTHARAC"/>
</dbReference>
<dbReference type="RefSeq" id="WP_061973908.1">
    <property type="nucleotide sequence ID" value="NZ_FMAV01000003.1"/>
</dbReference>
<dbReference type="SMART" id="SM00342">
    <property type="entry name" value="HTH_ARAC"/>
    <property type="match status" value="1"/>
</dbReference>
<dbReference type="InterPro" id="IPR011006">
    <property type="entry name" value="CheY-like_superfamily"/>
</dbReference>
<evidence type="ECO:0000256" key="4">
    <source>
        <dbReference type="PROSITE-ProRule" id="PRU00169"/>
    </source>
</evidence>
<evidence type="ECO:0000313" key="7">
    <source>
        <dbReference type="EMBL" id="KSU82026.1"/>
    </source>
</evidence>
<evidence type="ECO:0000256" key="2">
    <source>
        <dbReference type="ARBA" id="ARBA00023125"/>
    </source>
</evidence>
<reference evidence="7 8" key="1">
    <citation type="journal article" date="2014" name="Antonie Van Leeuwenhoek">
        <title>Fictibacillus enclensis sp. nov., isolated from marine sediment.</title>
        <authorList>
            <person name="Dastager S.G."/>
            <person name="Mawlankar R."/>
            <person name="Srinivasan K."/>
            <person name="Tang S.K."/>
            <person name="Lee J.C."/>
            <person name="Ramana V.V."/>
            <person name="Shouche Y.S."/>
        </authorList>
    </citation>
    <scope>NUCLEOTIDE SEQUENCE [LARGE SCALE GENOMIC DNA]</scope>
    <source>
        <strain evidence="7 8">NIO-1003</strain>
    </source>
</reference>
<dbReference type="PANTHER" id="PTHR43280:SF2">
    <property type="entry name" value="HTH-TYPE TRANSCRIPTIONAL REGULATOR EXSA"/>
    <property type="match status" value="1"/>
</dbReference>
<keyword evidence="2" id="KW-0238">DNA-binding</keyword>
<keyword evidence="1" id="KW-0805">Transcription regulation</keyword>
<dbReference type="GO" id="GO:0003700">
    <property type="term" value="F:DNA-binding transcription factor activity"/>
    <property type="evidence" value="ECO:0007669"/>
    <property type="project" value="InterPro"/>
</dbReference>
<dbReference type="Gene3D" id="3.40.50.2300">
    <property type="match status" value="1"/>
</dbReference>
<dbReference type="Pfam" id="PF00072">
    <property type="entry name" value="Response_reg"/>
    <property type="match status" value="1"/>
</dbReference>
<dbReference type="OrthoDB" id="9788446at2"/>
<dbReference type="SMART" id="SM00448">
    <property type="entry name" value="REC"/>
    <property type="match status" value="1"/>
</dbReference>
<evidence type="ECO:0000259" key="5">
    <source>
        <dbReference type="PROSITE" id="PS01124"/>
    </source>
</evidence>
<dbReference type="AlphaFoldDB" id="A0A0V8J503"/>
<dbReference type="SUPFAM" id="SSF52172">
    <property type="entry name" value="CheY-like"/>
    <property type="match status" value="1"/>
</dbReference>
<dbReference type="Pfam" id="PF12833">
    <property type="entry name" value="HTH_18"/>
    <property type="match status" value="1"/>
</dbReference>
<dbReference type="InterPro" id="IPR018062">
    <property type="entry name" value="HTH_AraC-typ_CS"/>
</dbReference>
<dbReference type="Gene3D" id="1.10.10.60">
    <property type="entry name" value="Homeodomain-like"/>
    <property type="match status" value="2"/>
</dbReference>
<proteinExistence type="predicted"/>
<dbReference type="Proteomes" id="UP000054099">
    <property type="component" value="Unassembled WGS sequence"/>
</dbReference>
<evidence type="ECO:0000256" key="1">
    <source>
        <dbReference type="ARBA" id="ARBA00023015"/>
    </source>
</evidence>
<feature type="domain" description="Response regulatory" evidence="6">
    <location>
        <begin position="3"/>
        <end position="120"/>
    </location>
</feature>
<dbReference type="InterPro" id="IPR018060">
    <property type="entry name" value="HTH_AraC"/>
</dbReference>
<dbReference type="PROSITE" id="PS50110">
    <property type="entry name" value="RESPONSE_REGULATORY"/>
    <property type="match status" value="1"/>
</dbReference>
<accession>A0A0V8J503</accession>
<dbReference type="PROSITE" id="PS00041">
    <property type="entry name" value="HTH_ARAC_FAMILY_1"/>
    <property type="match status" value="1"/>
</dbReference>
<dbReference type="SUPFAM" id="SSF46689">
    <property type="entry name" value="Homeodomain-like"/>
    <property type="match status" value="2"/>
</dbReference>
<keyword evidence="4" id="KW-0597">Phosphoprotein</keyword>
<name>A0A0V8J503_9BACL</name>
<evidence type="ECO:0000259" key="6">
    <source>
        <dbReference type="PROSITE" id="PS50110"/>
    </source>
</evidence>
<dbReference type="GO" id="GO:0043565">
    <property type="term" value="F:sequence-specific DNA binding"/>
    <property type="evidence" value="ECO:0007669"/>
    <property type="project" value="InterPro"/>
</dbReference>
<feature type="modified residue" description="4-aspartylphosphate" evidence="4">
    <location>
        <position position="55"/>
    </location>
</feature>
<evidence type="ECO:0000256" key="3">
    <source>
        <dbReference type="ARBA" id="ARBA00023163"/>
    </source>
</evidence>
<dbReference type="InterPro" id="IPR009057">
    <property type="entry name" value="Homeodomain-like_sf"/>
</dbReference>
<organism evidence="7 8">
    <name type="scientific">Fictibacillus enclensis</name>
    <dbReference type="NCBI Taxonomy" id="1017270"/>
    <lineage>
        <taxon>Bacteria</taxon>
        <taxon>Bacillati</taxon>
        <taxon>Bacillota</taxon>
        <taxon>Bacilli</taxon>
        <taxon>Bacillales</taxon>
        <taxon>Fictibacillaceae</taxon>
        <taxon>Fictibacillus</taxon>
    </lineage>
</organism>
<dbReference type="PROSITE" id="PS01124">
    <property type="entry name" value="HTH_ARAC_FAMILY_2"/>
    <property type="match status" value="1"/>
</dbReference>
<keyword evidence="3" id="KW-0804">Transcription</keyword>
<protein>
    <submittedName>
        <fullName evidence="7">AraC family transcriptional regulator</fullName>
    </submittedName>
</protein>
<dbReference type="InterPro" id="IPR001789">
    <property type="entry name" value="Sig_transdc_resp-reg_receiver"/>
</dbReference>
<feature type="domain" description="HTH araC/xylS-type" evidence="5">
    <location>
        <begin position="148"/>
        <end position="246"/>
    </location>
</feature>
<keyword evidence="8" id="KW-1185">Reference proteome</keyword>
<gene>
    <name evidence="7" type="ORF">AS030_17255</name>
</gene>
<dbReference type="GO" id="GO:0000160">
    <property type="term" value="P:phosphorelay signal transduction system"/>
    <property type="evidence" value="ECO:0007669"/>
    <property type="project" value="InterPro"/>
</dbReference>
<dbReference type="InterPro" id="IPR020449">
    <property type="entry name" value="Tscrpt_reg_AraC-type_HTH"/>
</dbReference>